<comment type="caution">
    <text evidence="1">The sequence shown here is derived from an EMBL/GenBank/DDBJ whole genome shotgun (WGS) entry which is preliminary data.</text>
</comment>
<gene>
    <name evidence="1" type="ORF">HaLaN_17284</name>
</gene>
<protein>
    <submittedName>
        <fullName evidence="1">Uncharacterized protein</fullName>
    </submittedName>
</protein>
<dbReference type="EMBL" id="BLLF01001594">
    <property type="protein sequence ID" value="GFH20202.1"/>
    <property type="molecule type" value="Genomic_DNA"/>
</dbReference>
<reference evidence="1 2" key="1">
    <citation type="submission" date="2020-02" db="EMBL/GenBank/DDBJ databases">
        <title>Draft genome sequence of Haematococcus lacustris strain NIES-144.</title>
        <authorList>
            <person name="Morimoto D."/>
            <person name="Nakagawa S."/>
            <person name="Yoshida T."/>
            <person name="Sawayama S."/>
        </authorList>
    </citation>
    <scope>NUCLEOTIDE SEQUENCE [LARGE SCALE GENOMIC DNA]</scope>
    <source>
        <strain evidence="1 2">NIES-144</strain>
    </source>
</reference>
<evidence type="ECO:0000313" key="2">
    <source>
        <dbReference type="Proteomes" id="UP000485058"/>
    </source>
</evidence>
<organism evidence="1 2">
    <name type="scientific">Haematococcus lacustris</name>
    <name type="common">Green alga</name>
    <name type="synonym">Haematococcus pluvialis</name>
    <dbReference type="NCBI Taxonomy" id="44745"/>
    <lineage>
        <taxon>Eukaryota</taxon>
        <taxon>Viridiplantae</taxon>
        <taxon>Chlorophyta</taxon>
        <taxon>core chlorophytes</taxon>
        <taxon>Chlorophyceae</taxon>
        <taxon>CS clade</taxon>
        <taxon>Chlamydomonadales</taxon>
        <taxon>Haematococcaceae</taxon>
        <taxon>Haematococcus</taxon>
    </lineage>
</organism>
<evidence type="ECO:0000313" key="1">
    <source>
        <dbReference type="EMBL" id="GFH20202.1"/>
    </source>
</evidence>
<accession>A0A699ZW80</accession>
<keyword evidence="2" id="KW-1185">Reference proteome</keyword>
<dbReference type="Proteomes" id="UP000485058">
    <property type="component" value="Unassembled WGS sequence"/>
</dbReference>
<feature type="non-terminal residue" evidence="1">
    <location>
        <position position="1"/>
    </location>
</feature>
<sequence length="48" mass="5362">MARRFNLRRLPLTQAATSGVMQEGDLMGMRLRHKAARSATPTLHTPTN</sequence>
<proteinExistence type="predicted"/>
<dbReference type="AlphaFoldDB" id="A0A699ZW80"/>
<name>A0A699ZW80_HAELA</name>